<dbReference type="Pfam" id="PF00175">
    <property type="entry name" value="NAD_binding_1"/>
    <property type="match status" value="1"/>
</dbReference>
<organism evidence="4 5">
    <name type="scientific">Kurthia gibsonii</name>
    <dbReference type="NCBI Taxonomy" id="33946"/>
    <lineage>
        <taxon>Bacteria</taxon>
        <taxon>Bacillati</taxon>
        <taxon>Bacillota</taxon>
        <taxon>Bacilli</taxon>
        <taxon>Bacillales</taxon>
        <taxon>Caryophanaceae</taxon>
        <taxon>Kurthia</taxon>
    </lineage>
</organism>
<dbReference type="InterPro" id="IPR039261">
    <property type="entry name" value="FNR_nucleotide-bd"/>
</dbReference>
<keyword evidence="2" id="KW-1133">Transmembrane helix</keyword>
<dbReference type="SUPFAM" id="SSF52343">
    <property type="entry name" value="Ferredoxin reductase-like, C-terminal NADP-linked domain"/>
    <property type="match status" value="1"/>
</dbReference>
<comment type="caution">
    <text evidence="4">The sequence shown here is derived from an EMBL/GenBank/DDBJ whole genome shotgun (WGS) entry which is preliminary data.</text>
</comment>
<feature type="transmembrane region" description="Helical" evidence="2">
    <location>
        <begin position="147"/>
        <end position="173"/>
    </location>
</feature>
<dbReference type="InterPro" id="IPR050369">
    <property type="entry name" value="RBOH/FRE"/>
</dbReference>
<feature type="transmembrane region" description="Helical" evidence="2">
    <location>
        <begin position="179"/>
        <end position="198"/>
    </location>
</feature>
<dbReference type="SUPFAM" id="SSF63380">
    <property type="entry name" value="Riboflavin synthase domain-like"/>
    <property type="match status" value="1"/>
</dbReference>
<dbReference type="EMBL" id="JBCEWA010000006">
    <property type="protein sequence ID" value="MEL5988618.1"/>
    <property type="molecule type" value="Genomic_DNA"/>
</dbReference>
<evidence type="ECO:0000256" key="1">
    <source>
        <dbReference type="ARBA" id="ARBA00023002"/>
    </source>
</evidence>
<keyword evidence="2" id="KW-0472">Membrane</keyword>
<evidence type="ECO:0000313" key="5">
    <source>
        <dbReference type="Proteomes" id="UP001398420"/>
    </source>
</evidence>
<feature type="domain" description="FAD-binding FR-type" evidence="3">
    <location>
        <begin position="201"/>
        <end position="296"/>
    </location>
</feature>
<dbReference type="Gene3D" id="3.40.50.80">
    <property type="entry name" value="Nucleotide-binding domain of ferredoxin-NADP reductase (FNR) module"/>
    <property type="match status" value="1"/>
</dbReference>
<feature type="transmembrane region" description="Helical" evidence="2">
    <location>
        <begin position="67"/>
        <end position="85"/>
    </location>
</feature>
<dbReference type="PANTHER" id="PTHR11972">
    <property type="entry name" value="NADPH OXIDASE"/>
    <property type="match status" value="1"/>
</dbReference>
<reference evidence="4 5" key="1">
    <citation type="submission" date="2024-04" db="EMBL/GenBank/DDBJ databases">
        <authorList>
            <person name="Wu Y.S."/>
            <person name="Zhang L."/>
        </authorList>
    </citation>
    <scope>NUCLEOTIDE SEQUENCE [LARGE SCALE GENOMIC DNA]</scope>
    <source>
        <strain evidence="4 5">KG-01</strain>
    </source>
</reference>
<dbReference type="PANTHER" id="PTHR11972:SF69">
    <property type="entry name" value="FERRIC REDUCTION OXIDASE 6-RELATED"/>
    <property type="match status" value="1"/>
</dbReference>
<dbReference type="InterPro" id="IPR017927">
    <property type="entry name" value="FAD-bd_FR_type"/>
</dbReference>
<dbReference type="PROSITE" id="PS51384">
    <property type="entry name" value="FAD_FR"/>
    <property type="match status" value="1"/>
</dbReference>
<feature type="transmembrane region" description="Helical" evidence="2">
    <location>
        <begin position="105"/>
        <end position="126"/>
    </location>
</feature>
<sequence length="412" mass="47624">MNAKWLSFLIFLLPLPLIFWQITTQDNGFAFWNVVTVSFGAIAYSYLCFILFLGTRPRWIKYEVAQKFHRVLPILAIAAILLHSQTEEFVNNPHGLHGAGGYGELSQNVFLIMGGLSILFLATKWLRYTPSIVQKFMKMFSFIRYDWMKWVHHLQIFGIIFMAIHVILVNIAYNTPMTAVPYIVYFGVALVFYIPFLLKKFARRNATVASVTALSSVMYELKLHMNSKKHAQLGQAAWIRINGMEHPFTIADVNDDEVTIIFKKVGPFTKKMAQLQSGDRLYMTKGYGKLPKFEKPTIYIAGGSGIAVAMSYIKAWSKNPTQPFHLYWSVRKSDELVYDRYFRQLQQTIPNFYYTPYVTQEGLCERLTYKELEQNLYLEQAQCFICASAKASFAFERMLHKVQADDVHAENF</sequence>
<accession>A0ABU9LLC3</accession>
<dbReference type="InterPro" id="IPR017938">
    <property type="entry name" value="Riboflavin_synthase-like_b-brl"/>
</dbReference>
<keyword evidence="5" id="KW-1185">Reference proteome</keyword>
<name>A0ABU9LLC3_9BACL</name>
<evidence type="ECO:0000313" key="4">
    <source>
        <dbReference type="EMBL" id="MEL5988618.1"/>
    </source>
</evidence>
<protein>
    <recommendedName>
        <fullName evidence="3">FAD-binding FR-type domain-containing protein</fullName>
    </recommendedName>
</protein>
<gene>
    <name evidence="4" type="ORF">AAF454_09400</name>
</gene>
<dbReference type="InterPro" id="IPR001433">
    <property type="entry name" value="OxRdtase_FAD/NAD-bd"/>
</dbReference>
<feature type="transmembrane region" description="Helical" evidence="2">
    <location>
        <begin position="34"/>
        <end position="55"/>
    </location>
</feature>
<dbReference type="Gene3D" id="2.40.30.10">
    <property type="entry name" value="Translation factors"/>
    <property type="match status" value="1"/>
</dbReference>
<proteinExistence type="predicted"/>
<keyword evidence="2" id="KW-0812">Transmembrane</keyword>
<evidence type="ECO:0000256" key="2">
    <source>
        <dbReference type="SAM" id="Phobius"/>
    </source>
</evidence>
<dbReference type="CDD" id="cd00322">
    <property type="entry name" value="FNR_like"/>
    <property type="match status" value="1"/>
</dbReference>
<dbReference type="Proteomes" id="UP001398420">
    <property type="component" value="Unassembled WGS sequence"/>
</dbReference>
<dbReference type="RefSeq" id="WP_342302973.1">
    <property type="nucleotide sequence ID" value="NZ_JBCEWA010000006.1"/>
</dbReference>
<evidence type="ECO:0000259" key="3">
    <source>
        <dbReference type="PROSITE" id="PS51384"/>
    </source>
</evidence>
<keyword evidence="1" id="KW-0560">Oxidoreductase</keyword>